<name>C0QIX7_DESAH</name>
<proteinExistence type="predicted"/>
<protein>
    <submittedName>
        <fullName evidence="1">Transposase (IS4 family protein)</fullName>
    </submittedName>
</protein>
<organism evidence="1 2">
    <name type="scientific">Desulforapulum autotrophicum (strain ATCC 43914 / DSM 3382 / VKM B-1955 / HRM2)</name>
    <name type="common">Desulfobacterium autotrophicum</name>
    <dbReference type="NCBI Taxonomy" id="177437"/>
    <lineage>
        <taxon>Bacteria</taxon>
        <taxon>Pseudomonadati</taxon>
        <taxon>Thermodesulfobacteriota</taxon>
        <taxon>Desulfobacteria</taxon>
        <taxon>Desulfobacterales</taxon>
        <taxon>Desulfobacteraceae</taxon>
        <taxon>Desulforapulum</taxon>
    </lineage>
</organism>
<dbReference type="EMBL" id="CP001087">
    <property type="protein sequence ID" value="ACN13767.1"/>
    <property type="molecule type" value="Genomic_DNA"/>
</dbReference>
<evidence type="ECO:0000313" key="1">
    <source>
        <dbReference type="EMBL" id="ACN13767.1"/>
    </source>
</evidence>
<dbReference type="eggNOG" id="COG3385">
    <property type="taxonomic scope" value="Bacteria"/>
</dbReference>
<dbReference type="KEGG" id="dat:HRM2_06530"/>
<dbReference type="HOGENOM" id="CLU_041101_4_0_7"/>
<accession>C0QIX7</accession>
<evidence type="ECO:0000313" key="2">
    <source>
        <dbReference type="Proteomes" id="UP000000442"/>
    </source>
</evidence>
<sequence length="117" mass="13430">MCKQHLKLVKEIQIRNYDGLIGHTSLVMARYNILSLFQRKSVDQRSFGDLFRACNEELANITFLDALTRIMQLAMATLRKVHNLSEKIINSMLDLIMGEALVYFGLSNRQTPLLEGE</sequence>
<gene>
    <name evidence="1" type="ordered locus">HRM2_06530</name>
</gene>
<dbReference type="STRING" id="177437.HRM2_06530"/>
<keyword evidence="2" id="KW-1185">Reference proteome</keyword>
<dbReference type="Proteomes" id="UP000000442">
    <property type="component" value="Chromosome"/>
</dbReference>
<reference evidence="1 2" key="1">
    <citation type="journal article" date="2009" name="Environ. Microbiol.">
        <title>Genome sequence of Desulfobacterium autotrophicum HRM2, a marine sulfate reducer oxidizing organic carbon completely to carbon dioxide.</title>
        <authorList>
            <person name="Strittmatter A.W."/>
            <person name="Liesegang H."/>
            <person name="Rabus R."/>
            <person name="Decker I."/>
            <person name="Amann J."/>
            <person name="Andres S."/>
            <person name="Henne A."/>
            <person name="Fricke W.F."/>
            <person name="Martinez-Arias R."/>
            <person name="Bartels D."/>
            <person name="Goesmann A."/>
            <person name="Krause L."/>
            <person name="Puehler A."/>
            <person name="Klenk H.P."/>
            <person name="Richter M."/>
            <person name="Schuler M."/>
            <person name="Gloeckner F.O."/>
            <person name="Meyerdierks A."/>
            <person name="Gottschalk G."/>
            <person name="Amann R."/>
        </authorList>
    </citation>
    <scope>NUCLEOTIDE SEQUENCE [LARGE SCALE GENOMIC DNA]</scope>
    <source>
        <strain evidence="2">ATCC 43914 / DSM 3382 / HRM2</strain>
    </source>
</reference>
<dbReference type="AlphaFoldDB" id="C0QIX7"/>